<evidence type="ECO:0000256" key="3">
    <source>
        <dbReference type="ARBA" id="ARBA00022722"/>
    </source>
</evidence>
<comment type="caution">
    <text evidence="6">The sequence shown here is derived from an EMBL/GenBank/DDBJ whole genome shotgun (WGS) entry which is preliminary data.</text>
</comment>
<evidence type="ECO:0000256" key="5">
    <source>
        <dbReference type="ARBA" id="ARBA00022801"/>
    </source>
</evidence>
<dbReference type="InterPro" id="IPR051813">
    <property type="entry name" value="HepT_RNase_toxin"/>
</dbReference>
<evidence type="ECO:0000256" key="4">
    <source>
        <dbReference type="ARBA" id="ARBA00022741"/>
    </source>
</evidence>
<evidence type="ECO:0000313" key="6">
    <source>
        <dbReference type="EMBL" id="MFC5343130.1"/>
    </source>
</evidence>
<evidence type="ECO:0000256" key="1">
    <source>
        <dbReference type="ARBA" id="ARBA00022553"/>
    </source>
</evidence>
<keyword evidence="1" id="KW-0597">Phosphoprotein</keyword>
<protein>
    <submittedName>
        <fullName evidence="6">DUF86 domain-containing protein</fullName>
    </submittedName>
</protein>
<proteinExistence type="predicted"/>
<name>A0ABW0FMZ6_9CAUL</name>
<keyword evidence="7" id="KW-1185">Reference proteome</keyword>
<accession>A0ABW0FMZ6</accession>
<dbReference type="RefSeq" id="WP_374039122.1">
    <property type="nucleotide sequence ID" value="NZ_CP169082.1"/>
</dbReference>
<gene>
    <name evidence="6" type="ORF">ACFPIE_04340</name>
</gene>
<keyword evidence="3" id="KW-0540">Nuclease</keyword>
<evidence type="ECO:0000256" key="2">
    <source>
        <dbReference type="ARBA" id="ARBA00022649"/>
    </source>
</evidence>
<evidence type="ECO:0000313" key="7">
    <source>
        <dbReference type="Proteomes" id="UP001596152"/>
    </source>
</evidence>
<sequence length="114" mass="13412">MRFDRTARALAAIEHHALEAEEFLVGVDRDAFREDRKTFHAVTRCLEIISEATRRLPDELKARHQHLPWRDIADAGNVYRHDYDNVAADFVFRTATHDLIAIRDMARWELTRLD</sequence>
<dbReference type="InterPro" id="IPR008201">
    <property type="entry name" value="HepT-like"/>
</dbReference>
<keyword evidence="2" id="KW-1277">Toxin-antitoxin system</keyword>
<dbReference type="Proteomes" id="UP001596152">
    <property type="component" value="Unassembled WGS sequence"/>
</dbReference>
<keyword evidence="5" id="KW-0378">Hydrolase</keyword>
<dbReference type="EMBL" id="JBHSLF010000009">
    <property type="protein sequence ID" value="MFC5343130.1"/>
    <property type="molecule type" value="Genomic_DNA"/>
</dbReference>
<dbReference type="PANTHER" id="PTHR34139:SF1">
    <property type="entry name" value="RNASE MJ1380-RELATED"/>
    <property type="match status" value="1"/>
</dbReference>
<organism evidence="6 7">
    <name type="scientific">Brevundimonas staleyi</name>
    <dbReference type="NCBI Taxonomy" id="74326"/>
    <lineage>
        <taxon>Bacteria</taxon>
        <taxon>Pseudomonadati</taxon>
        <taxon>Pseudomonadota</taxon>
        <taxon>Alphaproteobacteria</taxon>
        <taxon>Caulobacterales</taxon>
        <taxon>Caulobacteraceae</taxon>
        <taxon>Brevundimonas</taxon>
    </lineage>
</organism>
<dbReference type="Pfam" id="PF01934">
    <property type="entry name" value="HepT-like"/>
    <property type="match status" value="1"/>
</dbReference>
<dbReference type="PANTHER" id="PTHR34139">
    <property type="entry name" value="UPF0331 PROTEIN MJ0127"/>
    <property type="match status" value="1"/>
</dbReference>
<reference evidence="7" key="1">
    <citation type="journal article" date="2019" name="Int. J. Syst. Evol. Microbiol.">
        <title>The Global Catalogue of Microorganisms (GCM) 10K type strain sequencing project: providing services to taxonomists for standard genome sequencing and annotation.</title>
        <authorList>
            <consortium name="The Broad Institute Genomics Platform"/>
            <consortium name="The Broad Institute Genome Sequencing Center for Infectious Disease"/>
            <person name="Wu L."/>
            <person name="Ma J."/>
        </authorList>
    </citation>
    <scope>NUCLEOTIDE SEQUENCE [LARGE SCALE GENOMIC DNA]</scope>
    <source>
        <strain evidence="7">JCM 12125</strain>
    </source>
</reference>
<keyword evidence="4" id="KW-0547">Nucleotide-binding</keyword>